<dbReference type="PRINTS" id="PR00455">
    <property type="entry name" value="HTHTETR"/>
</dbReference>
<dbReference type="Gene3D" id="1.10.357.10">
    <property type="entry name" value="Tetracycline Repressor, domain 2"/>
    <property type="match status" value="1"/>
</dbReference>
<evidence type="ECO:0000256" key="2">
    <source>
        <dbReference type="PROSITE-ProRule" id="PRU00335"/>
    </source>
</evidence>
<gene>
    <name evidence="5" type="ORF">BDD43_4342</name>
</gene>
<name>A0A495J567_9SPHI</name>
<accession>A0A495J567</accession>
<proteinExistence type="predicted"/>
<sequence>MKNKEETKRRLINAVGEILKNEGYSALRVNNIARKAGVNKSLIYRYFRTLEYLIEAYVVEKDYWMTFSNSLNDLIQNNRSLSSQPLVTQLLQNQFTFFLSEPEMQRLIHWELSGQSRLMTSIHNARESNGQKLLEMTDEHFKNKKINFRAVSALLVGGIYYTILHTRSNGGTFCDIDVKSSDGQNEILKSIEQIVEWAYEKS</sequence>
<evidence type="ECO:0000313" key="6">
    <source>
        <dbReference type="Proteomes" id="UP000268007"/>
    </source>
</evidence>
<comment type="caution">
    <text evidence="5">The sequence shown here is derived from an EMBL/GenBank/DDBJ whole genome shotgun (WGS) entry which is preliminary data.</text>
</comment>
<dbReference type="PANTHER" id="PTHR30328:SF54">
    <property type="entry name" value="HTH-TYPE TRANSCRIPTIONAL REPRESSOR SCO4008"/>
    <property type="match status" value="1"/>
</dbReference>
<dbReference type="Pfam" id="PF00440">
    <property type="entry name" value="TetR_N"/>
    <property type="match status" value="1"/>
</dbReference>
<evidence type="ECO:0000256" key="3">
    <source>
        <dbReference type="SAM" id="Phobius"/>
    </source>
</evidence>
<dbReference type="InterPro" id="IPR050109">
    <property type="entry name" value="HTH-type_TetR-like_transc_reg"/>
</dbReference>
<feature type="domain" description="HTH tetR-type" evidence="4">
    <location>
        <begin position="5"/>
        <end position="65"/>
    </location>
</feature>
<evidence type="ECO:0000313" key="5">
    <source>
        <dbReference type="EMBL" id="RKR84115.1"/>
    </source>
</evidence>
<evidence type="ECO:0000256" key="1">
    <source>
        <dbReference type="ARBA" id="ARBA00023125"/>
    </source>
</evidence>
<feature type="DNA-binding region" description="H-T-H motif" evidence="2">
    <location>
        <begin position="28"/>
        <end position="47"/>
    </location>
</feature>
<dbReference type="Proteomes" id="UP000268007">
    <property type="component" value="Unassembled WGS sequence"/>
</dbReference>
<dbReference type="SUPFAM" id="SSF46689">
    <property type="entry name" value="Homeodomain-like"/>
    <property type="match status" value="1"/>
</dbReference>
<keyword evidence="6" id="KW-1185">Reference proteome</keyword>
<dbReference type="PROSITE" id="PS50977">
    <property type="entry name" value="HTH_TETR_2"/>
    <property type="match status" value="1"/>
</dbReference>
<dbReference type="InterPro" id="IPR009057">
    <property type="entry name" value="Homeodomain-like_sf"/>
</dbReference>
<dbReference type="GO" id="GO:0003677">
    <property type="term" value="F:DNA binding"/>
    <property type="evidence" value="ECO:0007669"/>
    <property type="project" value="UniProtKB-UniRule"/>
</dbReference>
<keyword evidence="3" id="KW-0472">Membrane</keyword>
<dbReference type="PANTHER" id="PTHR30328">
    <property type="entry name" value="TRANSCRIPTIONAL REPRESSOR"/>
    <property type="match status" value="1"/>
</dbReference>
<feature type="transmembrane region" description="Helical" evidence="3">
    <location>
        <begin position="146"/>
        <end position="163"/>
    </location>
</feature>
<dbReference type="AlphaFoldDB" id="A0A495J567"/>
<dbReference type="OrthoDB" id="836882at2"/>
<organism evidence="5 6">
    <name type="scientific">Mucilaginibacter gracilis</name>
    <dbReference type="NCBI Taxonomy" id="423350"/>
    <lineage>
        <taxon>Bacteria</taxon>
        <taxon>Pseudomonadati</taxon>
        <taxon>Bacteroidota</taxon>
        <taxon>Sphingobacteriia</taxon>
        <taxon>Sphingobacteriales</taxon>
        <taxon>Sphingobacteriaceae</taxon>
        <taxon>Mucilaginibacter</taxon>
    </lineage>
</organism>
<keyword evidence="3" id="KW-1133">Transmembrane helix</keyword>
<dbReference type="RefSeq" id="WP_121199537.1">
    <property type="nucleotide sequence ID" value="NZ_RBKU01000001.1"/>
</dbReference>
<evidence type="ECO:0000259" key="4">
    <source>
        <dbReference type="PROSITE" id="PS50977"/>
    </source>
</evidence>
<keyword evidence="1 2" id="KW-0238">DNA-binding</keyword>
<keyword evidence="3" id="KW-0812">Transmembrane</keyword>
<reference evidence="5 6" key="1">
    <citation type="submission" date="2018-10" db="EMBL/GenBank/DDBJ databases">
        <title>Genomic Encyclopedia of Archaeal and Bacterial Type Strains, Phase II (KMG-II): from individual species to whole genera.</title>
        <authorList>
            <person name="Goeker M."/>
        </authorList>
    </citation>
    <scope>NUCLEOTIDE SEQUENCE [LARGE SCALE GENOMIC DNA]</scope>
    <source>
        <strain evidence="5 6">DSM 18602</strain>
    </source>
</reference>
<protein>
    <submittedName>
        <fullName evidence="5">TetR family transcriptional regulator</fullName>
    </submittedName>
</protein>
<dbReference type="InterPro" id="IPR001647">
    <property type="entry name" value="HTH_TetR"/>
</dbReference>
<dbReference type="EMBL" id="RBKU01000001">
    <property type="protein sequence ID" value="RKR84115.1"/>
    <property type="molecule type" value="Genomic_DNA"/>
</dbReference>